<keyword evidence="12" id="KW-1185">Reference proteome</keyword>
<dbReference type="Pfam" id="PF08478">
    <property type="entry name" value="POTRA_1"/>
    <property type="match status" value="1"/>
</dbReference>
<dbReference type="HAMAP" id="MF_00911">
    <property type="entry name" value="FtsQ_subfam"/>
    <property type="match status" value="1"/>
</dbReference>
<dbReference type="PANTHER" id="PTHR35851:SF1">
    <property type="entry name" value="CELL DIVISION PROTEIN FTSQ"/>
    <property type="match status" value="1"/>
</dbReference>
<keyword evidence="8 9" id="KW-0131">Cell cycle</keyword>
<dbReference type="RefSeq" id="WP_134083842.1">
    <property type="nucleotide sequence ID" value="NZ_SOQX01000004.1"/>
</dbReference>
<evidence type="ECO:0000256" key="6">
    <source>
        <dbReference type="ARBA" id="ARBA00022989"/>
    </source>
</evidence>
<accession>A0A4R8IK83</accession>
<dbReference type="Pfam" id="PF03799">
    <property type="entry name" value="FtsQ_DivIB_C"/>
    <property type="match status" value="1"/>
</dbReference>
<keyword evidence="2 9" id="KW-1003">Cell membrane</keyword>
<comment type="subcellular location">
    <subcellularLocation>
        <location evidence="9">Cell inner membrane</location>
        <topology evidence="9">Single-pass type II membrane protein</topology>
    </subcellularLocation>
    <subcellularLocation>
        <location evidence="1">Membrane</location>
    </subcellularLocation>
    <text evidence="9">Localizes to the division septum.</text>
</comment>
<evidence type="ECO:0000313" key="12">
    <source>
        <dbReference type="Proteomes" id="UP000294914"/>
    </source>
</evidence>
<dbReference type="Gene3D" id="3.10.20.310">
    <property type="entry name" value="membrane protein fhac"/>
    <property type="match status" value="1"/>
</dbReference>
<evidence type="ECO:0000259" key="10">
    <source>
        <dbReference type="PROSITE" id="PS51779"/>
    </source>
</evidence>
<keyword evidence="5 9" id="KW-0812">Transmembrane</keyword>
<dbReference type="GO" id="GO:0005886">
    <property type="term" value="C:plasma membrane"/>
    <property type="evidence" value="ECO:0007669"/>
    <property type="project" value="UniProtKB-SubCell"/>
</dbReference>
<evidence type="ECO:0000256" key="3">
    <source>
        <dbReference type="ARBA" id="ARBA00022519"/>
    </source>
</evidence>
<keyword evidence="3 9" id="KW-0997">Cell inner membrane</keyword>
<keyword evidence="7 9" id="KW-0472">Membrane</keyword>
<dbReference type="InterPro" id="IPR045335">
    <property type="entry name" value="FtsQ_C_sf"/>
</dbReference>
<evidence type="ECO:0000256" key="1">
    <source>
        <dbReference type="ARBA" id="ARBA00004370"/>
    </source>
</evidence>
<dbReference type="EMBL" id="SOQX01000004">
    <property type="protein sequence ID" value="TDY01152.1"/>
    <property type="molecule type" value="Genomic_DNA"/>
</dbReference>
<keyword evidence="4 9" id="KW-0132">Cell division</keyword>
<keyword evidence="6 9" id="KW-1133">Transmembrane helix</keyword>
<organism evidence="11 12">
    <name type="scientific">Thiohalophilus thiocyanatoxydans</name>
    <dbReference type="NCBI Taxonomy" id="381308"/>
    <lineage>
        <taxon>Bacteria</taxon>
        <taxon>Pseudomonadati</taxon>
        <taxon>Pseudomonadota</taxon>
        <taxon>Gammaproteobacteria</taxon>
        <taxon>Thiohalomonadales</taxon>
        <taxon>Thiohalophilaceae</taxon>
        <taxon>Thiohalophilus</taxon>
    </lineage>
</organism>
<proteinExistence type="inferred from homology"/>
<comment type="caution">
    <text evidence="11">The sequence shown here is derived from an EMBL/GenBank/DDBJ whole genome shotgun (WGS) entry which is preliminary data.</text>
</comment>
<dbReference type="InterPro" id="IPR026579">
    <property type="entry name" value="FtsQ"/>
</dbReference>
<evidence type="ECO:0000256" key="9">
    <source>
        <dbReference type="HAMAP-Rule" id="MF_00911"/>
    </source>
</evidence>
<dbReference type="GO" id="GO:0043093">
    <property type="term" value="P:FtsZ-dependent cytokinesis"/>
    <property type="evidence" value="ECO:0007669"/>
    <property type="project" value="UniProtKB-UniRule"/>
</dbReference>
<name>A0A4R8IK83_9GAMM</name>
<dbReference type="AlphaFoldDB" id="A0A4R8IK83"/>
<dbReference type="OrthoDB" id="9790370at2"/>
<dbReference type="GO" id="GO:0032153">
    <property type="term" value="C:cell division site"/>
    <property type="evidence" value="ECO:0007669"/>
    <property type="project" value="UniProtKB-UniRule"/>
</dbReference>
<comment type="similarity">
    <text evidence="9">Belongs to the FtsQ/DivIB family. FtsQ subfamily.</text>
</comment>
<dbReference type="PANTHER" id="PTHR35851">
    <property type="entry name" value="CELL DIVISION PROTEIN FTSQ"/>
    <property type="match status" value="1"/>
</dbReference>
<dbReference type="InterPro" id="IPR034746">
    <property type="entry name" value="POTRA"/>
</dbReference>
<dbReference type="InterPro" id="IPR005548">
    <property type="entry name" value="Cell_div_FtsQ/DivIB_C"/>
</dbReference>
<gene>
    <name evidence="9" type="primary">ftsQ</name>
    <name evidence="11" type="ORF">EDC23_1899</name>
</gene>
<dbReference type="Proteomes" id="UP000294914">
    <property type="component" value="Unassembled WGS sequence"/>
</dbReference>
<dbReference type="InterPro" id="IPR013685">
    <property type="entry name" value="POTRA_FtsQ_type"/>
</dbReference>
<dbReference type="PROSITE" id="PS51779">
    <property type="entry name" value="POTRA"/>
    <property type="match status" value="1"/>
</dbReference>
<feature type="domain" description="POTRA" evidence="10">
    <location>
        <begin position="50"/>
        <end position="119"/>
    </location>
</feature>
<evidence type="ECO:0000256" key="7">
    <source>
        <dbReference type="ARBA" id="ARBA00023136"/>
    </source>
</evidence>
<protein>
    <recommendedName>
        <fullName evidence="9">Cell division protein FtsQ</fullName>
    </recommendedName>
</protein>
<sequence length="250" mass="28563">MSARANQAAVMPDGPMFRFRPRRLLLILSALLLGVLLYLGIQRLVNPLNVPVDKIRVQGSFINVTENMLNPLSESLSGVGYFDIDVGVVQQQVENLPWVAHATVRRIWPDKLAIHFVEQQPFAVWAAGGLLNENGEIFKPEVSTYPSDLPVFQGPEKLRDKMLDSYRRFSGLLSPLNMRITKLKLDQRQAWQIGLHNGIHLKLGREHELERLARFIRAYPRLSSMDRGGLKRVDLRYTNGMAVEWKQNRT</sequence>
<evidence type="ECO:0000313" key="11">
    <source>
        <dbReference type="EMBL" id="TDY01152.1"/>
    </source>
</evidence>
<dbReference type="Gene3D" id="3.40.50.11690">
    <property type="entry name" value="Cell division protein FtsQ/DivIB"/>
    <property type="match status" value="1"/>
</dbReference>
<comment type="subunit">
    <text evidence="9">Part of a complex composed of FtsB, FtsL and FtsQ.</text>
</comment>
<evidence type="ECO:0000256" key="4">
    <source>
        <dbReference type="ARBA" id="ARBA00022618"/>
    </source>
</evidence>
<dbReference type="GO" id="GO:0090529">
    <property type="term" value="P:cell septum assembly"/>
    <property type="evidence" value="ECO:0007669"/>
    <property type="project" value="InterPro"/>
</dbReference>
<reference evidence="11 12" key="1">
    <citation type="submission" date="2019-03" db="EMBL/GenBank/DDBJ databases">
        <title>Genomic Encyclopedia of Type Strains, Phase IV (KMG-IV): sequencing the most valuable type-strain genomes for metagenomic binning, comparative biology and taxonomic classification.</title>
        <authorList>
            <person name="Goeker M."/>
        </authorList>
    </citation>
    <scope>NUCLEOTIDE SEQUENCE [LARGE SCALE GENOMIC DNA]</scope>
    <source>
        <strain evidence="11 12">DSM 16326</strain>
    </source>
</reference>
<evidence type="ECO:0000256" key="8">
    <source>
        <dbReference type="ARBA" id="ARBA00023306"/>
    </source>
</evidence>
<comment type="function">
    <text evidence="9">Essential cell division protein. May link together the upstream cell division proteins, which are predominantly cytoplasmic, with the downstream cell division proteins, which are predominantly periplasmic. May control correct divisome assembly.</text>
</comment>
<evidence type="ECO:0000256" key="2">
    <source>
        <dbReference type="ARBA" id="ARBA00022475"/>
    </source>
</evidence>
<evidence type="ECO:0000256" key="5">
    <source>
        <dbReference type="ARBA" id="ARBA00022692"/>
    </source>
</evidence>